<gene>
    <name evidence="2" type="ORF">FG382_08450</name>
</gene>
<reference evidence="2 3" key="1">
    <citation type="submission" date="2019-05" db="EMBL/GenBank/DDBJ databases">
        <title>Psychrobacillus vulpis sp. nov., a new species isolated from feces of a red fox that inhabits in The Tablas de Daimiel Natural Park, Albacete, Spain.</title>
        <authorList>
            <person name="Rodriguez M."/>
            <person name="Reina J.C."/>
            <person name="Bejar V."/>
            <person name="Llamas I."/>
        </authorList>
    </citation>
    <scope>NUCLEOTIDE SEQUENCE [LARGE SCALE GENOMIC DNA]</scope>
    <source>
        <strain evidence="2 3">NEAU-3TGS17</strain>
    </source>
</reference>
<dbReference type="AlphaFoldDB" id="A0A544TAR3"/>
<dbReference type="Pfam" id="PF04865">
    <property type="entry name" value="Baseplate_J"/>
    <property type="match status" value="1"/>
</dbReference>
<comment type="caution">
    <text evidence="2">The sequence shown here is derived from an EMBL/GenBank/DDBJ whole genome shotgun (WGS) entry which is preliminary data.</text>
</comment>
<dbReference type="InterPro" id="IPR052399">
    <property type="entry name" value="Phage_Baseplate_Assmbl_Protein"/>
</dbReference>
<proteinExistence type="predicted"/>
<dbReference type="OrthoDB" id="7904838at2"/>
<accession>A0A544TAR3</accession>
<keyword evidence="3" id="KW-1185">Reference proteome</keyword>
<dbReference type="InterPro" id="IPR006949">
    <property type="entry name" value="Barrel_Baseplate_J-like"/>
</dbReference>
<name>A0A544TAR3_9BACI</name>
<organism evidence="2 3">
    <name type="scientific">Psychrobacillus lasiicapitis</name>
    <dbReference type="NCBI Taxonomy" id="1636719"/>
    <lineage>
        <taxon>Bacteria</taxon>
        <taxon>Bacillati</taxon>
        <taxon>Bacillota</taxon>
        <taxon>Bacilli</taxon>
        <taxon>Bacillales</taxon>
        <taxon>Bacillaceae</taxon>
        <taxon>Psychrobacillus</taxon>
    </lineage>
</organism>
<feature type="domain" description="Baseplate protein J-like barrel" evidence="1">
    <location>
        <begin position="96"/>
        <end position="177"/>
    </location>
</feature>
<dbReference type="RefSeq" id="WP_142538459.1">
    <property type="nucleotide sequence ID" value="NZ_BMIE01000003.1"/>
</dbReference>
<dbReference type="EMBL" id="VDGH01000004">
    <property type="protein sequence ID" value="TQR14476.1"/>
    <property type="molecule type" value="Genomic_DNA"/>
</dbReference>
<protein>
    <submittedName>
        <fullName evidence="2">Baseplate J/gp47 family protein</fullName>
    </submittedName>
</protein>
<sequence length="394" mass="42575">MALDSKGYKRKTYDDLLNDMSAKAKQHFGEDANVSERSVLGIILRIMAWFLSLVWQDNENVYYSAYRKTAEGAQLDMLLPYAGITRNLDQYAFGALEITGTPNHLVSAGFLVSKINSDIFFETTEDVVIGSNGKGIVEIKAVELGSIGNTAANTITEIVNPDADVISVTNLADTSGGREKETELEARERASITVEGMGSATTNAIRANLLKIPSVRAATVTENFGDEPDVYGAPMRSIQAFVLGGTDEEIAYAIFEKKAGGIQPYGTTYVNVIDDSGNPQLIGFTRAIEIPIYIKANVTTNSSFPSKGIDQIKSALIRYVGGVDVDSSVYAGLNMGEDVIESRLIARAYQVIGLEDITFELSTDGIDYSESNVNIGLQEVAQLNAANIEVTENV</sequence>
<evidence type="ECO:0000313" key="3">
    <source>
        <dbReference type="Proteomes" id="UP000317316"/>
    </source>
</evidence>
<dbReference type="PANTHER" id="PTHR37829:SF3">
    <property type="entry name" value="PROTEIN JAYE-RELATED"/>
    <property type="match status" value="1"/>
</dbReference>
<dbReference type="Proteomes" id="UP000317316">
    <property type="component" value="Unassembled WGS sequence"/>
</dbReference>
<evidence type="ECO:0000313" key="2">
    <source>
        <dbReference type="EMBL" id="TQR14476.1"/>
    </source>
</evidence>
<dbReference type="PANTHER" id="PTHR37829">
    <property type="entry name" value="PHAGE-LIKE ELEMENT PBSX PROTEIN XKDT"/>
    <property type="match status" value="1"/>
</dbReference>
<evidence type="ECO:0000259" key="1">
    <source>
        <dbReference type="Pfam" id="PF04865"/>
    </source>
</evidence>